<dbReference type="Gene3D" id="1.10.510.10">
    <property type="entry name" value="Transferase(Phosphotransferase) domain 1"/>
    <property type="match status" value="1"/>
</dbReference>
<evidence type="ECO:0000256" key="8">
    <source>
        <dbReference type="SAM" id="Phobius"/>
    </source>
</evidence>
<keyword evidence="8" id="KW-0812">Transmembrane</keyword>
<feature type="domain" description="Protein kinase" evidence="9">
    <location>
        <begin position="8"/>
        <end position="264"/>
    </location>
</feature>
<evidence type="ECO:0000256" key="3">
    <source>
        <dbReference type="ARBA" id="ARBA00022679"/>
    </source>
</evidence>
<dbReference type="CDD" id="cd09078">
    <property type="entry name" value="nSMase"/>
    <property type="match status" value="1"/>
</dbReference>
<dbReference type="STRING" id="988480.A0A075ANC9"/>
<dbReference type="InterPro" id="IPR036691">
    <property type="entry name" value="Endo/exonu/phosph_ase_sf"/>
</dbReference>
<proteinExistence type="predicted"/>
<evidence type="ECO:0000313" key="10">
    <source>
        <dbReference type="EMBL" id="EPZ31294.1"/>
    </source>
</evidence>
<dbReference type="CDD" id="cd05117">
    <property type="entry name" value="STKc_CAMK"/>
    <property type="match status" value="1"/>
</dbReference>
<dbReference type="EMBL" id="KE561265">
    <property type="protein sequence ID" value="EPZ31294.1"/>
    <property type="molecule type" value="Genomic_DNA"/>
</dbReference>
<keyword evidence="5 10" id="KW-0418">Kinase</keyword>
<accession>A0A075ANC9</accession>
<dbReference type="HOGENOM" id="CLU_412295_0_0_1"/>
<keyword evidence="8" id="KW-0472">Membrane</keyword>
<reference evidence="10 11" key="1">
    <citation type="journal article" date="2013" name="Curr. Biol.">
        <title>Shared signatures of parasitism and phylogenomics unite Cryptomycota and microsporidia.</title>
        <authorList>
            <person name="James T.Y."/>
            <person name="Pelin A."/>
            <person name="Bonen L."/>
            <person name="Ahrendt S."/>
            <person name="Sain D."/>
            <person name="Corradi N."/>
            <person name="Stajich J.E."/>
        </authorList>
    </citation>
    <scope>NUCLEOTIDE SEQUENCE [LARGE SCALE GENOMIC DNA]</scope>
    <source>
        <strain evidence="10 11">CSF55</strain>
    </source>
</reference>
<dbReference type="Pfam" id="PF00069">
    <property type="entry name" value="Pkinase"/>
    <property type="match status" value="1"/>
</dbReference>
<dbReference type="InterPro" id="IPR011009">
    <property type="entry name" value="Kinase-like_dom_sf"/>
</dbReference>
<evidence type="ECO:0000313" key="11">
    <source>
        <dbReference type="Proteomes" id="UP000030755"/>
    </source>
</evidence>
<organism evidence="10 11">
    <name type="scientific">Rozella allomycis (strain CSF55)</name>
    <dbReference type="NCBI Taxonomy" id="988480"/>
    <lineage>
        <taxon>Eukaryota</taxon>
        <taxon>Fungi</taxon>
        <taxon>Fungi incertae sedis</taxon>
        <taxon>Cryptomycota</taxon>
        <taxon>Cryptomycota incertae sedis</taxon>
        <taxon>Rozella</taxon>
    </lineage>
</organism>
<dbReference type="Proteomes" id="UP000030755">
    <property type="component" value="Unassembled WGS sequence"/>
</dbReference>
<keyword evidence="8" id="KW-1133">Transmembrane helix</keyword>
<evidence type="ECO:0000256" key="4">
    <source>
        <dbReference type="ARBA" id="ARBA00022741"/>
    </source>
</evidence>
<dbReference type="Gene3D" id="3.60.10.10">
    <property type="entry name" value="Endonuclease/exonuclease/phosphatase"/>
    <property type="match status" value="1"/>
</dbReference>
<dbReference type="InterPro" id="IPR017441">
    <property type="entry name" value="Protein_kinase_ATP_BS"/>
</dbReference>
<dbReference type="InterPro" id="IPR008271">
    <property type="entry name" value="Ser/Thr_kinase_AS"/>
</dbReference>
<dbReference type="GO" id="GO:0004674">
    <property type="term" value="F:protein serine/threonine kinase activity"/>
    <property type="evidence" value="ECO:0007669"/>
    <property type="project" value="UniProtKB-KW"/>
</dbReference>
<dbReference type="SMART" id="SM00220">
    <property type="entry name" value="S_TKc"/>
    <property type="match status" value="1"/>
</dbReference>
<dbReference type="SUPFAM" id="SSF56219">
    <property type="entry name" value="DNase I-like"/>
    <property type="match status" value="1"/>
</dbReference>
<dbReference type="PROSITE" id="PS50011">
    <property type="entry name" value="PROTEIN_KINASE_DOM"/>
    <property type="match status" value="1"/>
</dbReference>
<name>A0A075ANC9_ROZAC</name>
<dbReference type="GO" id="GO:0005576">
    <property type="term" value="C:extracellular region"/>
    <property type="evidence" value="ECO:0007669"/>
    <property type="project" value="InterPro"/>
</dbReference>
<gene>
    <name evidence="10" type="ORF">O9G_000939</name>
</gene>
<protein>
    <recommendedName>
        <fullName evidence="1">sphingomyelin phosphodiesterase</fullName>
        <ecNumber evidence="1">3.1.4.12</ecNumber>
    </recommendedName>
</protein>
<keyword evidence="6 7" id="KW-0067">ATP-binding</keyword>
<sequence>MDKLTRRYEIGQALGSGAFSEVRQAVDKNTGQQYAIKIIDKSKCAGKEGMIHSEVNILKKVKHENIISLIELYETETKLYLVMELVTGGELFDSIVEKGHYSEPESARIVYRILSAVNYLHDLGIAHRDLKPENLMFSDKTSNARIMIGDFGLSKIFNEEEVMKTACGTPGYVAPEVLKRKGYSRSVDLWSIGVITYILLVGYPPFYEENNAALFALIMKGDYEFDSPYWDNISKEAKDFISKLLVVDHEKRLDARAAIEHPWIKRFKPEENELVDNLRKLSVNSPESPATDIVGHFETDNNESADSEHEFERQETVVLQNSNPKQTAAERQSTAVNLVEKKPAGDGIRFLSLNLFIRPPLVKTNSSDYKDARLTYFSEHILPNYDIVALQEIYARGSSRQKKLISRAKEIGFSYYLRSPAQDLLKGFIDGGLLILSRYPIIHTTRLTFEKSINTDRFTAKGAIHAHIQISDDLRIHIFNTHLQSSPSVVVDLNDPVVTNRQKQLQELREMMINSVKQFGDSDPIILVGDMNVNSRFSKTIGRHSPEYSQMMNILKYGRITGEATSQDTILQFNDLLYERYNEHPITFGDSGEEGIVAYKDGQKRIAEKILTEKSAVGCCQSIDYLFLANRSGPALKFETNENILVPTFVVEEQDFTHLSGKKIKS</sequence>
<dbReference type="SUPFAM" id="SSF56112">
    <property type="entry name" value="Protein kinase-like (PK-like)"/>
    <property type="match status" value="1"/>
</dbReference>
<dbReference type="InterPro" id="IPR017766">
    <property type="entry name" value="Sphingomyelinase/PLipase_C"/>
</dbReference>
<dbReference type="OrthoDB" id="40902at2759"/>
<dbReference type="FunFam" id="1.10.510.10:FF:000026">
    <property type="entry name" value="Calcium/calmodulin-dependent protein kinase type 1"/>
    <property type="match status" value="1"/>
</dbReference>
<dbReference type="InterPro" id="IPR000719">
    <property type="entry name" value="Prot_kinase_dom"/>
</dbReference>
<dbReference type="Pfam" id="PF03372">
    <property type="entry name" value="Exo_endo_phos"/>
    <property type="match status" value="1"/>
</dbReference>
<keyword evidence="4 7" id="KW-0547">Nucleotide-binding</keyword>
<evidence type="ECO:0000256" key="6">
    <source>
        <dbReference type="ARBA" id="ARBA00022840"/>
    </source>
</evidence>
<evidence type="ECO:0000259" key="9">
    <source>
        <dbReference type="PROSITE" id="PS50011"/>
    </source>
</evidence>
<keyword evidence="11" id="KW-1185">Reference proteome</keyword>
<evidence type="ECO:0000256" key="2">
    <source>
        <dbReference type="ARBA" id="ARBA00022527"/>
    </source>
</evidence>
<dbReference type="PROSITE" id="PS00107">
    <property type="entry name" value="PROTEIN_KINASE_ATP"/>
    <property type="match status" value="1"/>
</dbReference>
<feature type="binding site" evidence="7">
    <location>
        <position position="47"/>
    </location>
    <ligand>
        <name>ATP</name>
        <dbReference type="ChEBI" id="CHEBI:30616"/>
    </ligand>
</feature>
<dbReference type="PANTHER" id="PTHR24347">
    <property type="entry name" value="SERINE/THREONINE-PROTEIN KINASE"/>
    <property type="match status" value="1"/>
</dbReference>
<dbReference type="PROSITE" id="PS00108">
    <property type="entry name" value="PROTEIN_KINASE_ST"/>
    <property type="match status" value="1"/>
</dbReference>
<dbReference type="EC" id="3.1.4.12" evidence="1"/>
<evidence type="ECO:0000256" key="7">
    <source>
        <dbReference type="PROSITE-ProRule" id="PRU10141"/>
    </source>
</evidence>
<dbReference type="GO" id="GO:0005524">
    <property type="term" value="F:ATP binding"/>
    <property type="evidence" value="ECO:0007669"/>
    <property type="project" value="UniProtKB-UniRule"/>
</dbReference>
<feature type="transmembrane region" description="Helical" evidence="8">
    <location>
        <begin position="189"/>
        <end position="207"/>
    </location>
</feature>
<keyword evidence="2" id="KW-0723">Serine/threonine-protein kinase</keyword>
<evidence type="ECO:0000256" key="5">
    <source>
        <dbReference type="ARBA" id="ARBA00022777"/>
    </source>
</evidence>
<dbReference type="GO" id="GO:0004767">
    <property type="term" value="F:sphingomyelin phosphodiesterase activity"/>
    <property type="evidence" value="ECO:0007669"/>
    <property type="project" value="UniProtKB-EC"/>
</dbReference>
<dbReference type="AlphaFoldDB" id="A0A075ANC9"/>
<dbReference type="FunFam" id="3.30.200.20:FF:000315">
    <property type="entry name" value="Calcium-dependent protein kinase 3"/>
    <property type="match status" value="1"/>
</dbReference>
<dbReference type="Gene3D" id="3.30.200.20">
    <property type="entry name" value="Phosphorylase Kinase, domain 1"/>
    <property type="match status" value="1"/>
</dbReference>
<evidence type="ECO:0000256" key="1">
    <source>
        <dbReference type="ARBA" id="ARBA00012369"/>
    </source>
</evidence>
<dbReference type="OMA" id="RIHIFNT"/>
<keyword evidence="3" id="KW-0808">Transferase</keyword>
<dbReference type="InterPro" id="IPR005135">
    <property type="entry name" value="Endo/exonuclease/phosphatase"/>
</dbReference>